<reference evidence="2 3" key="1">
    <citation type="journal article" date="2020" name="Nat. Commun.">
        <title>Genome of Tripterygium wilfordii and identification of cytochrome P450 involved in triptolide biosynthesis.</title>
        <authorList>
            <person name="Tu L."/>
            <person name="Su P."/>
            <person name="Zhang Z."/>
            <person name="Gao L."/>
            <person name="Wang J."/>
            <person name="Hu T."/>
            <person name="Zhou J."/>
            <person name="Zhang Y."/>
            <person name="Zhao Y."/>
            <person name="Liu Y."/>
            <person name="Song Y."/>
            <person name="Tong Y."/>
            <person name="Lu Y."/>
            <person name="Yang J."/>
            <person name="Xu C."/>
            <person name="Jia M."/>
            <person name="Peters R.J."/>
            <person name="Huang L."/>
            <person name="Gao W."/>
        </authorList>
    </citation>
    <scope>NUCLEOTIDE SEQUENCE [LARGE SCALE GENOMIC DNA]</scope>
    <source>
        <strain evidence="3">cv. XIE 37</strain>
        <tissue evidence="2">Leaf</tissue>
    </source>
</reference>
<dbReference type="InParanoid" id="A0A7J7CIS7"/>
<gene>
    <name evidence="2" type="ORF">HS088_TW16G00396</name>
</gene>
<keyword evidence="1" id="KW-0732">Signal</keyword>
<dbReference type="EMBL" id="JAAARO010000016">
    <property type="protein sequence ID" value="KAF5733955.1"/>
    <property type="molecule type" value="Genomic_DNA"/>
</dbReference>
<organism evidence="2 3">
    <name type="scientific">Tripterygium wilfordii</name>
    <name type="common">Thunder God vine</name>
    <dbReference type="NCBI Taxonomy" id="458696"/>
    <lineage>
        <taxon>Eukaryota</taxon>
        <taxon>Viridiplantae</taxon>
        <taxon>Streptophyta</taxon>
        <taxon>Embryophyta</taxon>
        <taxon>Tracheophyta</taxon>
        <taxon>Spermatophyta</taxon>
        <taxon>Magnoliopsida</taxon>
        <taxon>eudicotyledons</taxon>
        <taxon>Gunneridae</taxon>
        <taxon>Pentapetalae</taxon>
        <taxon>rosids</taxon>
        <taxon>fabids</taxon>
        <taxon>Celastrales</taxon>
        <taxon>Celastraceae</taxon>
        <taxon>Tripterygium</taxon>
    </lineage>
</organism>
<accession>A0A7J7CIS7</accession>
<evidence type="ECO:0000313" key="2">
    <source>
        <dbReference type="EMBL" id="KAF5733955.1"/>
    </source>
</evidence>
<feature type="chain" id="PRO_5029551995" evidence="1">
    <location>
        <begin position="20"/>
        <end position="212"/>
    </location>
</feature>
<protein>
    <submittedName>
        <fullName evidence="2">Uncharacterized protein</fullName>
    </submittedName>
</protein>
<feature type="signal peptide" evidence="1">
    <location>
        <begin position="1"/>
        <end position="19"/>
    </location>
</feature>
<sequence length="212" mass="23060">MSRYIIFLSLLLLVVHAQAYVNISSSKCALLCGQCSRCDTKDCPPSSDFPHLTGFDDFLIVAALQSDLVPLDDRGVYSVSPVGTGNTYYGWGSHSGSVTGFHRYSNYMDKCSDGPSFLTVDEQGKVSLRLLKSLTSLAQADWKTVNPPPNLNHRGFKFLVSGSTGKCLTVFGGVGRRIVGTDTCSFVGLNLGQLFAFRFHYQAFCCCGVHNS</sequence>
<dbReference type="AlphaFoldDB" id="A0A7J7CIS7"/>
<proteinExistence type="predicted"/>
<evidence type="ECO:0000313" key="3">
    <source>
        <dbReference type="Proteomes" id="UP000593562"/>
    </source>
</evidence>
<name>A0A7J7CIS7_TRIWF</name>
<comment type="caution">
    <text evidence="2">The sequence shown here is derived from an EMBL/GenBank/DDBJ whole genome shotgun (WGS) entry which is preliminary data.</text>
</comment>
<keyword evidence="3" id="KW-1185">Reference proteome</keyword>
<dbReference type="Proteomes" id="UP000593562">
    <property type="component" value="Unassembled WGS sequence"/>
</dbReference>
<evidence type="ECO:0000256" key="1">
    <source>
        <dbReference type="SAM" id="SignalP"/>
    </source>
</evidence>